<evidence type="ECO:0000313" key="2">
    <source>
        <dbReference type="Proteomes" id="UP000660339"/>
    </source>
</evidence>
<sequence length="305" mass="33250">MTFAPETIQAARRLKIQHLDVHPTSKSYPNDLDPDEVGIVGDTAHAAKGTSYHLGKDQLTADAYSRRTARDKAGLSNAASAEDVGEFRIATPLGTFDLRHYTAWLFAQCRASAPDTLDLREVIGTVDGKTVLRWDAERGRASAPRSGEADSSHLWHTHKSWYRDSENRDASKAKLDERYLREIGLIEGDEDMTPDQDRKLTALYNGIYGGGPSCGEAVDPENVVNAEPDPKTGKRSAVAQAAFDFQNGHFSQLKQIRANQAKILTALGTSDRGGMTPEKLAELGVDVARRLGTLTFVADTDGPTL</sequence>
<accession>A0A8J3PHM0</accession>
<protein>
    <submittedName>
        <fullName evidence="1">Uncharacterized protein</fullName>
    </submittedName>
</protein>
<dbReference type="AlphaFoldDB" id="A0A8J3PHM0"/>
<organism evidence="1 2">
    <name type="scientific">Catellatospora methionotrophica</name>
    <dbReference type="NCBI Taxonomy" id="121620"/>
    <lineage>
        <taxon>Bacteria</taxon>
        <taxon>Bacillati</taxon>
        <taxon>Actinomycetota</taxon>
        <taxon>Actinomycetes</taxon>
        <taxon>Micromonosporales</taxon>
        <taxon>Micromonosporaceae</taxon>
        <taxon>Catellatospora</taxon>
    </lineage>
</organism>
<dbReference type="RefSeq" id="WP_166379882.1">
    <property type="nucleotide sequence ID" value="NZ_BAAATT010000005.1"/>
</dbReference>
<reference evidence="1" key="1">
    <citation type="submission" date="2021-01" db="EMBL/GenBank/DDBJ databases">
        <title>Whole genome shotgun sequence of Catellatospora methionotrophica NBRC 14553.</title>
        <authorList>
            <person name="Komaki H."/>
            <person name="Tamura T."/>
        </authorList>
    </citation>
    <scope>NUCLEOTIDE SEQUENCE</scope>
    <source>
        <strain evidence="1">NBRC 14553</strain>
    </source>
</reference>
<dbReference type="Proteomes" id="UP000660339">
    <property type="component" value="Unassembled WGS sequence"/>
</dbReference>
<gene>
    <name evidence="1" type="ORF">Cme02nite_38080</name>
</gene>
<dbReference type="EMBL" id="BONJ01000020">
    <property type="protein sequence ID" value="GIG15476.1"/>
    <property type="molecule type" value="Genomic_DNA"/>
</dbReference>
<comment type="caution">
    <text evidence="1">The sequence shown here is derived from an EMBL/GenBank/DDBJ whole genome shotgun (WGS) entry which is preliminary data.</text>
</comment>
<name>A0A8J3PHM0_9ACTN</name>
<evidence type="ECO:0000313" key="1">
    <source>
        <dbReference type="EMBL" id="GIG15476.1"/>
    </source>
</evidence>
<proteinExistence type="predicted"/>
<keyword evidence="2" id="KW-1185">Reference proteome</keyword>